<accession>A0A2M8KJ15</accession>
<evidence type="ECO:0000313" key="4">
    <source>
        <dbReference type="Proteomes" id="UP000231086"/>
    </source>
</evidence>
<keyword evidence="1" id="KW-1133">Transmembrane helix</keyword>
<dbReference type="Gene3D" id="3.40.50.2000">
    <property type="entry name" value="Glycogen Phosphorylase B"/>
    <property type="match status" value="2"/>
</dbReference>
<dbReference type="PANTHER" id="PTHR45947">
    <property type="entry name" value="SULFOQUINOVOSYL TRANSFERASE SQD2"/>
    <property type="match status" value="1"/>
</dbReference>
<dbReference type="SUPFAM" id="SSF53756">
    <property type="entry name" value="UDP-Glycosyltransferase/glycogen phosphorylase"/>
    <property type="match status" value="1"/>
</dbReference>
<comment type="caution">
    <text evidence="3">The sequence shown here is derived from an EMBL/GenBank/DDBJ whole genome shotgun (WGS) entry which is preliminary data.</text>
</comment>
<dbReference type="AlphaFoldDB" id="A0A2M8KJ15"/>
<dbReference type="Proteomes" id="UP000231086">
    <property type="component" value="Unassembled WGS sequence"/>
</dbReference>
<dbReference type="EMBL" id="PFEA01000022">
    <property type="protein sequence ID" value="PJE59906.1"/>
    <property type="molecule type" value="Genomic_DNA"/>
</dbReference>
<name>A0A2M8KJ15_9BACT</name>
<evidence type="ECO:0000256" key="1">
    <source>
        <dbReference type="SAM" id="Phobius"/>
    </source>
</evidence>
<proteinExistence type="predicted"/>
<dbReference type="CDD" id="cd03801">
    <property type="entry name" value="GT4_PimA-like"/>
    <property type="match status" value="1"/>
</dbReference>
<feature type="transmembrane region" description="Helical" evidence="1">
    <location>
        <begin position="84"/>
        <end position="104"/>
    </location>
</feature>
<keyword evidence="1" id="KW-0472">Membrane</keyword>
<dbReference type="PANTHER" id="PTHR45947:SF3">
    <property type="entry name" value="SULFOQUINOVOSYL TRANSFERASE SQD2"/>
    <property type="match status" value="1"/>
</dbReference>
<keyword evidence="1" id="KW-0812">Transmembrane</keyword>
<reference evidence="4" key="1">
    <citation type="submission" date="2017-09" db="EMBL/GenBank/DDBJ databases">
        <title>Depth-based differentiation of microbial function through sediment-hosted aquifers and enrichment of novel symbionts in the deep terrestrial subsurface.</title>
        <authorList>
            <person name="Probst A.J."/>
            <person name="Ladd B."/>
            <person name="Jarett J.K."/>
            <person name="Geller-Mcgrath D.E."/>
            <person name="Sieber C.M.K."/>
            <person name="Emerson J.B."/>
            <person name="Anantharaman K."/>
            <person name="Thomas B.C."/>
            <person name="Malmstrom R."/>
            <person name="Stieglmeier M."/>
            <person name="Klingl A."/>
            <person name="Woyke T."/>
            <person name="Ryan C.M."/>
            <person name="Banfield J.F."/>
        </authorList>
    </citation>
    <scope>NUCLEOTIDE SEQUENCE [LARGE SCALE GENOMIC DNA]</scope>
</reference>
<protein>
    <recommendedName>
        <fullName evidence="2">Glycosyl transferase family 1 domain-containing protein</fullName>
    </recommendedName>
</protein>
<sequence length="363" mass="42545">MKKVCYILPKYDPQTDTHFAYLYEFLKAAADRLDIFLIVEKHTVKNIVGNFTRIYWQKFSCWPLRIVELAIVLKLARWRGYRNFYTHYSYIGAFLAGIISRFTFARSFYWNCASAWNLNQRLKSRIGLWLALKTTKFLVTGTEGLKKEYVQRYKFKKDRIFVMPNWVDAERFSKDKYNKDKLREKYKIVTGKKVLLFVHHISDRKGSYYLVPIFKNLKSDGVLLVAGRGPGERWLTKRIQEADLDTKIKMLGQIPNKEVAELYAIADIFLMPSREEGFPRVLLEAMAAGVPFVAFDVGGVKEISPKIARDFILPVSQTKEFAQKVDELLNDYEIYSKFVSQGKEKVKEFSRTRAFEIFVNLFK</sequence>
<dbReference type="InterPro" id="IPR050194">
    <property type="entry name" value="Glycosyltransferase_grp1"/>
</dbReference>
<dbReference type="GO" id="GO:0016757">
    <property type="term" value="F:glycosyltransferase activity"/>
    <property type="evidence" value="ECO:0007669"/>
    <property type="project" value="InterPro"/>
</dbReference>
<feature type="domain" description="Glycosyl transferase family 1" evidence="2">
    <location>
        <begin position="179"/>
        <end position="344"/>
    </location>
</feature>
<dbReference type="Pfam" id="PF00534">
    <property type="entry name" value="Glycos_transf_1"/>
    <property type="match status" value="1"/>
</dbReference>
<gene>
    <name evidence="3" type="ORF">COU85_01170</name>
</gene>
<organism evidence="3 4">
    <name type="scientific">Candidatus Portnoybacteria bacterium CG10_big_fil_rev_8_21_14_0_10_44_7</name>
    <dbReference type="NCBI Taxonomy" id="1974816"/>
    <lineage>
        <taxon>Bacteria</taxon>
        <taxon>Candidatus Portnoyibacteriota</taxon>
    </lineage>
</organism>
<dbReference type="InterPro" id="IPR001296">
    <property type="entry name" value="Glyco_trans_1"/>
</dbReference>
<evidence type="ECO:0000313" key="3">
    <source>
        <dbReference type="EMBL" id="PJE59906.1"/>
    </source>
</evidence>
<evidence type="ECO:0000259" key="2">
    <source>
        <dbReference type="Pfam" id="PF00534"/>
    </source>
</evidence>